<evidence type="ECO:0000259" key="6">
    <source>
        <dbReference type="Pfam" id="PF07992"/>
    </source>
</evidence>
<organism evidence="7 8">
    <name type="scientific">Pseudonocardia cypriaca</name>
    <dbReference type="NCBI Taxonomy" id="882449"/>
    <lineage>
        <taxon>Bacteria</taxon>
        <taxon>Bacillati</taxon>
        <taxon>Actinomycetota</taxon>
        <taxon>Actinomycetes</taxon>
        <taxon>Pseudonocardiales</taxon>
        <taxon>Pseudonocardiaceae</taxon>
        <taxon>Pseudonocardia</taxon>
    </lineage>
</organism>
<comment type="cofactor">
    <cofactor evidence="1">
        <name>FAD</name>
        <dbReference type="ChEBI" id="CHEBI:57692"/>
    </cofactor>
</comment>
<gene>
    <name evidence="7" type="ORF">FB388_4638</name>
</gene>
<accession>A0A543FUB0</accession>
<dbReference type="EMBL" id="VFPH01000002">
    <property type="protein sequence ID" value="TQM37429.1"/>
    <property type="molecule type" value="Genomic_DNA"/>
</dbReference>
<dbReference type="PRINTS" id="PR00469">
    <property type="entry name" value="PNDRDTASEII"/>
</dbReference>
<dbReference type="OrthoDB" id="9784880at2"/>
<dbReference type="InterPro" id="IPR051169">
    <property type="entry name" value="NADH-Q_oxidoreductase"/>
</dbReference>
<dbReference type="Pfam" id="PF07992">
    <property type="entry name" value="Pyr_redox_2"/>
    <property type="match status" value="1"/>
</dbReference>
<evidence type="ECO:0000256" key="3">
    <source>
        <dbReference type="ARBA" id="ARBA00022630"/>
    </source>
</evidence>
<dbReference type="SUPFAM" id="SSF51905">
    <property type="entry name" value="FAD/NAD(P)-binding domain"/>
    <property type="match status" value="1"/>
</dbReference>
<evidence type="ECO:0000256" key="4">
    <source>
        <dbReference type="ARBA" id="ARBA00022827"/>
    </source>
</evidence>
<dbReference type="PANTHER" id="PTHR42913">
    <property type="entry name" value="APOPTOSIS-INDUCING FACTOR 1"/>
    <property type="match status" value="1"/>
</dbReference>
<dbReference type="InterPro" id="IPR036188">
    <property type="entry name" value="FAD/NAD-bd_sf"/>
</dbReference>
<evidence type="ECO:0000256" key="5">
    <source>
        <dbReference type="ARBA" id="ARBA00023002"/>
    </source>
</evidence>
<protein>
    <submittedName>
        <fullName evidence="7">NADH dehydrogenase FAD-containing subunit</fullName>
    </submittedName>
</protein>
<feature type="domain" description="FAD/NAD(P)-binding" evidence="6">
    <location>
        <begin position="7"/>
        <end position="272"/>
    </location>
</feature>
<name>A0A543FUB0_9PSEU</name>
<dbReference type="Gene3D" id="3.50.50.100">
    <property type="match status" value="1"/>
</dbReference>
<comment type="similarity">
    <text evidence="2">Belongs to the NADH dehydrogenase family.</text>
</comment>
<dbReference type="PRINTS" id="PR00368">
    <property type="entry name" value="FADPNR"/>
</dbReference>
<proteinExistence type="inferred from homology"/>
<evidence type="ECO:0000256" key="2">
    <source>
        <dbReference type="ARBA" id="ARBA00005272"/>
    </source>
</evidence>
<dbReference type="PANTHER" id="PTHR42913:SF3">
    <property type="entry name" value="64 KDA MITOCHONDRIAL NADH DEHYDROGENASE (EUROFUNG)"/>
    <property type="match status" value="1"/>
</dbReference>
<sequence length="380" mass="39988">MTTTTPHIVVLGAGYTGLVAAKLLARRTGGPVTLVNNRDRFVERMRNHQLATGQRLRELPLRDLLRGSGVRLLVDQVTRIDPEQRQVELASGADPVGYDRLVYALGSRADLDAVPGAAEHATSVADAERAARLPERMRTASTVAVVGGGLTGIEAATELAETYPDRTVRLLTGGTLGPALSERGQDHLYRTFDRLDIRLHEHTQVAKVAADGLLLENGEHVGADVVVWTTGFRVPQLAREAGLEVGGNGRVLVDGTMRSVSHPDVYAVGDAAAAHNPDGRELRMGCGPGGLAAACAVRAIGDRLAGRTPRQLRVDFDGQCISLGRKEGLVQYSGSDGGPVGPMLTGRAAAMVKEGIVRGAGGLGLRRPALALVAGRLALT</sequence>
<keyword evidence="4" id="KW-0274">FAD</keyword>
<evidence type="ECO:0000313" key="8">
    <source>
        <dbReference type="Proteomes" id="UP000319818"/>
    </source>
</evidence>
<dbReference type="RefSeq" id="WP_142104250.1">
    <property type="nucleotide sequence ID" value="NZ_VFPH01000002.1"/>
</dbReference>
<comment type="caution">
    <text evidence="7">The sequence shown here is derived from an EMBL/GenBank/DDBJ whole genome shotgun (WGS) entry which is preliminary data.</text>
</comment>
<evidence type="ECO:0000313" key="7">
    <source>
        <dbReference type="EMBL" id="TQM37429.1"/>
    </source>
</evidence>
<dbReference type="AlphaFoldDB" id="A0A543FUB0"/>
<dbReference type="GO" id="GO:0003955">
    <property type="term" value="F:NAD(P)H dehydrogenase (quinone) activity"/>
    <property type="evidence" value="ECO:0007669"/>
    <property type="project" value="TreeGrafter"/>
</dbReference>
<dbReference type="GO" id="GO:0019646">
    <property type="term" value="P:aerobic electron transport chain"/>
    <property type="evidence" value="ECO:0007669"/>
    <property type="project" value="TreeGrafter"/>
</dbReference>
<dbReference type="Proteomes" id="UP000319818">
    <property type="component" value="Unassembled WGS sequence"/>
</dbReference>
<keyword evidence="8" id="KW-1185">Reference proteome</keyword>
<keyword evidence="5" id="KW-0560">Oxidoreductase</keyword>
<reference evidence="7 8" key="1">
    <citation type="submission" date="2019-06" db="EMBL/GenBank/DDBJ databases">
        <title>Sequencing the genomes of 1000 actinobacteria strains.</title>
        <authorList>
            <person name="Klenk H.-P."/>
        </authorList>
    </citation>
    <scope>NUCLEOTIDE SEQUENCE [LARGE SCALE GENOMIC DNA]</scope>
    <source>
        <strain evidence="7 8">DSM 45511</strain>
    </source>
</reference>
<dbReference type="InterPro" id="IPR023753">
    <property type="entry name" value="FAD/NAD-binding_dom"/>
</dbReference>
<keyword evidence="3" id="KW-0285">Flavoprotein</keyword>
<evidence type="ECO:0000256" key="1">
    <source>
        <dbReference type="ARBA" id="ARBA00001974"/>
    </source>
</evidence>